<dbReference type="RefSeq" id="WP_270096537.1">
    <property type="nucleotide sequence ID" value="NZ_JAQFFK010000003.1"/>
</dbReference>
<dbReference type="PANTHER" id="PTHR42960">
    <property type="entry name" value="YCF46 PROTEIN"/>
    <property type="match status" value="1"/>
</dbReference>
<dbReference type="InterPro" id="IPR003959">
    <property type="entry name" value="ATPase_AAA_core"/>
</dbReference>
<sequence>MNIDTKIINLIESGAPIIQIISYETLRIHASLIEAASKTGRSAYVWNRTEGLCELDQNGQLIEKDEEMRDPSSILEWFTEDESEESLLLLEDFHPDLTEQQPHIINRLRCIARRILTQQLNDRTLLLSQPIRYLPLELEKDVQVLELPLPGNSEIKQIMRSVRQRFGLHERDYQESSRLIEAALGLTTSEASLAFSMAAVENKRLTDDEIPLIAAEKEQVIKKRGHLEFYQPDQGLNDIGGLGRLKDWLERRERAFTEDARDFGLESPRGILLLGLPGTGKSLAAKAVSSAWQLPLLRLDMGRVFGGIVGQSEENIRAALSTAEALAPCVLWIDEIEKGMAGAQSSGSTDGGTTSRVLGTFLTWMQEKTKPVFVLATANNISQLPPELLRKGRVDEIFFVDLPDADDRKDIIRIHLRKRRRNSDHFTNEELENLVDISRGFTGAELEEAVKEAMFRAFDYGRELTADDLEDAINDTTPLSHTMREVIQSTRQWAKGRAVPASDREPELLDKIDSRSKQPRLRQEIDNPFITNPKE</sequence>
<evidence type="ECO:0000256" key="5">
    <source>
        <dbReference type="SAM" id="MobiDB-lite"/>
    </source>
</evidence>
<gene>
    <name evidence="7" type="ORF">J2750_000068</name>
</gene>
<dbReference type="InterPro" id="IPR027417">
    <property type="entry name" value="P-loop_NTPase"/>
</dbReference>
<dbReference type="InterPro" id="IPR052381">
    <property type="entry name" value="AAA_domain_protein"/>
</dbReference>
<feature type="region of interest" description="Disordered" evidence="5">
    <location>
        <begin position="494"/>
        <end position="535"/>
    </location>
</feature>
<dbReference type="EMBL" id="JAVDQI010000001">
    <property type="protein sequence ID" value="MDR6221636.1"/>
    <property type="molecule type" value="Genomic_DNA"/>
</dbReference>
<keyword evidence="1" id="KW-0547">Nucleotide-binding</keyword>
<dbReference type="Pfam" id="PF00004">
    <property type="entry name" value="AAA"/>
    <property type="match status" value="1"/>
</dbReference>
<dbReference type="GO" id="GO:0000502">
    <property type="term" value="C:proteasome complex"/>
    <property type="evidence" value="ECO:0007669"/>
    <property type="project" value="UniProtKB-KW"/>
</dbReference>
<evidence type="ECO:0000259" key="6">
    <source>
        <dbReference type="SMART" id="SM00382"/>
    </source>
</evidence>
<dbReference type="AlphaFoldDB" id="A0AA90TXE8"/>
<proteinExistence type="inferred from homology"/>
<accession>A0AA90TXE8</accession>
<feature type="compositionally biased region" description="Basic and acidic residues" evidence="5">
    <location>
        <begin position="502"/>
        <end position="525"/>
    </location>
</feature>
<dbReference type="PANTHER" id="PTHR42960:SF1">
    <property type="entry name" value="YCF46 PROTEIN"/>
    <property type="match status" value="1"/>
</dbReference>
<dbReference type="SUPFAM" id="SSF52540">
    <property type="entry name" value="P-loop containing nucleoside triphosphate hydrolases"/>
    <property type="match status" value="1"/>
</dbReference>
<dbReference type="GO" id="GO:0016887">
    <property type="term" value="F:ATP hydrolysis activity"/>
    <property type="evidence" value="ECO:0007669"/>
    <property type="project" value="InterPro"/>
</dbReference>
<evidence type="ECO:0000256" key="1">
    <source>
        <dbReference type="ARBA" id="ARBA00022741"/>
    </source>
</evidence>
<dbReference type="CDD" id="cd19507">
    <property type="entry name" value="RecA-like_Ycf46-like"/>
    <property type="match status" value="1"/>
</dbReference>
<dbReference type="InterPro" id="IPR003593">
    <property type="entry name" value="AAA+_ATPase"/>
</dbReference>
<evidence type="ECO:0000256" key="3">
    <source>
        <dbReference type="ARBA" id="ARBA00038088"/>
    </source>
</evidence>
<protein>
    <recommendedName>
        <fullName evidence="4">Uncharacterized AAA domain-containing protein ycf46</fullName>
    </recommendedName>
</protein>
<feature type="domain" description="AAA+ ATPase" evidence="6">
    <location>
        <begin position="267"/>
        <end position="404"/>
    </location>
</feature>
<dbReference type="GO" id="GO:0005524">
    <property type="term" value="F:ATP binding"/>
    <property type="evidence" value="ECO:0007669"/>
    <property type="project" value="UniProtKB-KW"/>
</dbReference>
<comment type="caution">
    <text evidence="7">The sequence shown here is derived from an EMBL/GenBank/DDBJ whole genome shotgun (WGS) entry which is preliminary data.</text>
</comment>
<keyword evidence="8" id="KW-1185">Reference proteome</keyword>
<name>A0AA90TXE8_9EURY</name>
<keyword evidence="2" id="KW-0067">ATP-binding</keyword>
<dbReference type="SMART" id="SM00382">
    <property type="entry name" value="AAA"/>
    <property type="match status" value="1"/>
</dbReference>
<evidence type="ECO:0000313" key="8">
    <source>
        <dbReference type="Proteomes" id="UP001185015"/>
    </source>
</evidence>
<evidence type="ECO:0000313" key="7">
    <source>
        <dbReference type="EMBL" id="MDR6221636.1"/>
    </source>
</evidence>
<comment type="similarity">
    <text evidence="3">Belongs to the AAA ATPase family. Highly divergent.</text>
</comment>
<dbReference type="Proteomes" id="UP001185015">
    <property type="component" value="Unassembled WGS sequence"/>
</dbReference>
<keyword evidence="7" id="KW-0647">Proteasome</keyword>
<evidence type="ECO:0000256" key="2">
    <source>
        <dbReference type="ARBA" id="ARBA00022840"/>
    </source>
</evidence>
<dbReference type="Gene3D" id="1.10.8.60">
    <property type="match status" value="1"/>
</dbReference>
<reference evidence="7 8" key="1">
    <citation type="submission" date="2023-07" db="EMBL/GenBank/DDBJ databases">
        <title>Genomic Encyclopedia of Type Strains, Phase IV (KMG-IV): sequencing the most valuable type-strain genomes for metagenomic binning, comparative biology and taxonomic classification.</title>
        <authorList>
            <person name="Goeker M."/>
        </authorList>
    </citation>
    <scope>NUCLEOTIDE SEQUENCE [LARGE SCALE GENOMIC DNA]</scope>
    <source>
        <strain evidence="7 8">DSM 17273</strain>
    </source>
</reference>
<dbReference type="Gene3D" id="3.40.50.300">
    <property type="entry name" value="P-loop containing nucleotide triphosphate hydrolases"/>
    <property type="match status" value="1"/>
</dbReference>
<evidence type="ECO:0000256" key="4">
    <source>
        <dbReference type="ARBA" id="ARBA00040480"/>
    </source>
</evidence>
<organism evidence="7 8">
    <name type="scientific">Methanococcoides alaskense</name>
    <dbReference type="NCBI Taxonomy" id="325778"/>
    <lineage>
        <taxon>Archaea</taxon>
        <taxon>Methanobacteriati</taxon>
        <taxon>Methanobacteriota</taxon>
        <taxon>Stenosarchaea group</taxon>
        <taxon>Methanomicrobia</taxon>
        <taxon>Methanosarcinales</taxon>
        <taxon>Methanosarcinaceae</taxon>
        <taxon>Methanococcoides</taxon>
    </lineage>
</organism>